<protein>
    <submittedName>
        <fullName evidence="1">Uncharacterized protein</fullName>
    </submittedName>
</protein>
<evidence type="ECO:0000313" key="1">
    <source>
        <dbReference type="EMBL" id="KCZ79727.1"/>
    </source>
</evidence>
<organism evidence="1 2">
    <name type="scientific">Anncaliia algerae PRA339</name>
    <dbReference type="NCBI Taxonomy" id="1288291"/>
    <lineage>
        <taxon>Eukaryota</taxon>
        <taxon>Fungi</taxon>
        <taxon>Fungi incertae sedis</taxon>
        <taxon>Microsporidia</taxon>
        <taxon>Tubulinosematoidea</taxon>
        <taxon>Tubulinosematidae</taxon>
        <taxon>Anncaliia</taxon>
    </lineage>
</organism>
<reference evidence="1 2" key="2">
    <citation type="submission" date="2014-03" db="EMBL/GenBank/DDBJ databases">
        <title>The Genome Sequence of Anncaliia algerae insect isolate PRA339.</title>
        <authorList>
            <consortium name="The Broad Institute Genome Sequencing Platform"/>
            <consortium name="The Broad Institute Genome Sequencing Center for Infectious Disease"/>
            <person name="Cuomo C."/>
            <person name="Becnel J."/>
            <person name="Sanscrainte N."/>
            <person name="Walker B."/>
            <person name="Young S.K."/>
            <person name="Zeng Q."/>
            <person name="Gargeya S."/>
            <person name="Fitzgerald M."/>
            <person name="Haas B."/>
            <person name="Abouelleil A."/>
            <person name="Alvarado L."/>
            <person name="Arachchi H.M."/>
            <person name="Berlin A.M."/>
            <person name="Chapman S.B."/>
            <person name="Dewar J."/>
            <person name="Goldberg J."/>
            <person name="Griggs A."/>
            <person name="Gujja S."/>
            <person name="Hansen M."/>
            <person name="Howarth C."/>
            <person name="Imamovic A."/>
            <person name="Larimer J."/>
            <person name="McCowan C."/>
            <person name="Murphy C."/>
            <person name="Neiman D."/>
            <person name="Pearson M."/>
            <person name="Priest M."/>
            <person name="Roberts A."/>
            <person name="Saif S."/>
            <person name="Shea T."/>
            <person name="Sisk P."/>
            <person name="Sykes S."/>
            <person name="Wortman J."/>
            <person name="Nusbaum C."/>
            <person name="Birren B."/>
        </authorList>
    </citation>
    <scope>NUCLEOTIDE SEQUENCE [LARGE SCALE GENOMIC DNA]</scope>
    <source>
        <strain evidence="1 2">PRA339</strain>
    </source>
</reference>
<dbReference type="Proteomes" id="UP000030655">
    <property type="component" value="Unassembled WGS sequence"/>
</dbReference>
<feature type="non-terminal residue" evidence="1">
    <location>
        <position position="1"/>
    </location>
</feature>
<dbReference type="EMBL" id="KK365235">
    <property type="protein sequence ID" value="KCZ79727.1"/>
    <property type="molecule type" value="Genomic_DNA"/>
</dbReference>
<evidence type="ECO:0000313" key="2">
    <source>
        <dbReference type="Proteomes" id="UP000030655"/>
    </source>
</evidence>
<name>A0A059EXX7_9MICR</name>
<accession>A0A059EXX7</accession>
<sequence>VKKGGFFESLESNKPELQNIKPSVCISNFHDNNVSLLDSSSGSIDSNSITTQKGLKHDKYKDKFFKDTGDFQENSANSSIGLNSIINISSSCVLKDSICFRSHQFLNYTSNQKKIHKVIFQINAYFKFFDYDLNLNLFYIINRMNEKRSCKYVKAIYKTIYKRFVENLLTIFSCRDSVINTSCDLNIIYDKFNEFKDWANKNYKPENI</sequence>
<reference evidence="2" key="1">
    <citation type="submission" date="2013-02" db="EMBL/GenBank/DDBJ databases">
        <authorList>
            <consortium name="The Broad Institute Genome Sequencing Platform"/>
            <person name="Cuomo C."/>
            <person name="Becnel J."/>
            <person name="Sanscrainte N."/>
            <person name="Walker B."/>
            <person name="Young S.K."/>
            <person name="Zeng Q."/>
            <person name="Gargeya S."/>
            <person name="Fitzgerald M."/>
            <person name="Haas B."/>
            <person name="Abouelleil A."/>
            <person name="Alvarado L."/>
            <person name="Arachchi H.M."/>
            <person name="Berlin A.M."/>
            <person name="Chapman S.B."/>
            <person name="Dewar J."/>
            <person name="Goldberg J."/>
            <person name="Griggs A."/>
            <person name="Gujja S."/>
            <person name="Hansen M."/>
            <person name="Howarth C."/>
            <person name="Imamovic A."/>
            <person name="Larimer J."/>
            <person name="McCowan C."/>
            <person name="Murphy C."/>
            <person name="Neiman D."/>
            <person name="Pearson M."/>
            <person name="Priest M."/>
            <person name="Roberts A."/>
            <person name="Saif S."/>
            <person name="Shea T."/>
            <person name="Sisk P."/>
            <person name="Sykes S."/>
            <person name="Wortman J."/>
            <person name="Nusbaum C."/>
            <person name="Birren B."/>
        </authorList>
    </citation>
    <scope>NUCLEOTIDE SEQUENCE [LARGE SCALE GENOMIC DNA]</scope>
    <source>
        <strain evidence="2">PRA339</strain>
    </source>
</reference>
<dbReference type="HOGENOM" id="CLU_1323617_0_0_1"/>
<dbReference type="VEuPathDB" id="MicrosporidiaDB:H312_02874"/>
<proteinExistence type="predicted"/>
<dbReference type="AlphaFoldDB" id="A0A059EXX7"/>
<gene>
    <name evidence="1" type="ORF">H312_02874</name>
</gene>
<keyword evidence="2" id="KW-1185">Reference proteome</keyword>